<dbReference type="Gene3D" id="3.40.50.80">
    <property type="entry name" value="Nucleotide-binding domain of ferredoxin-NADP reductase (FNR) module"/>
    <property type="match status" value="1"/>
</dbReference>
<dbReference type="CDD" id="cd00207">
    <property type="entry name" value="fer2"/>
    <property type="match status" value="1"/>
</dbReference>
<dbReference type="InterPro" id="IPR017927">
    <property type="entry name" value="FAD-bd_FR_type"/>
</dbReference>
<dbReference type="Proteomes" id="UP000245629">
    <property type="component" value="Plasmid unnamed2"/>
</dbReference>
<dbReference type="SUPFAM" id="SSF54292">
    <property type="entry name" value="2Fe-2S ferredoxin-like"/>
    <property type="match status" value="1"/>
</dbReference>
<dbReference type="InterPro" id="IPR017938">
    <property type="entry name" value="Riboflavin_synthase-like_b-brl"/>
</dbReference>
<dbReference type="RefSeq" id="WP_109333142.1">
    <property type="nucleotide sequence ID" value="NZ_CP029357.1"/>
</dbReference>
<dbReference type="Gene3D" id="2.40.30.10">
    <property type="entry name" value="Translation factors"/>
    <property type="match status" value="1"/>
</dbReference>
<dbReference type="InterPro" id="IPR039261">
    <property type="entry name" value="FNR_nucleotide-bd"/>
</dbReference>
<dbReference type="SUPFAM" id="SSF63380">
    <property type="entry name" value="Riboflavin synthase domain-like"/>
    <property type="match status" value="1"/>
</dbReference>
<name>A0A2S2CYP5_9PROT</name>
<dbReference type="PANTHER" id="PTHR47354:SF2">
    <property type="entry name" value="BLR2392 PROTEIN"/>
    <property type="match status" value="1"/>
</dbReference>
<dbReference type="Pfam" id="PF00111">
    <property type="entry name" value="Fer2"/>
    <property type="match status" value="1"/>
</dbReference>
<dbReference type="PROSITE" id="PS51384">
    <property type="entry name" value="FAD_FR"/>
    <property type="match status" value="1"/>
</dbReference>
<dbReference type="CDD" id="cd06185">
    <property type="entry name" value="PDR_like"/>
    <property type="match status" value="1"/>
</dbReference>
<dbReference type="InterPro" id="IPR001041">
    <property type="entry name" value="2Fe-2S_ferredoxin-type"/>
</dbReference>
<dbReference type="PANTHER" id="PTHR47354">
    <property type="entry name" value="NADH OXIDOREDUCTASE HCR"/>
    <property type="match status" value="1"/>
</dbReference>
<dbReference type="InterPro" id="IPR001433">
    <property type="entry name" value="OxRdtase_FAD/NAD-bd"/>
</dbReference>
<sequence length="324" mass="35366">MPVESDWRDARLRSVTDIADDIRLFDIEPAGWFEPPPPGSHISVAVRIGERPDTRSYSVVGPCRDSVYRIAVKRMPQSRGGSAYLWSLAPGARLSITPPRNLFPLAHGRPQYLLVAGGIGITPIYSMALALAEKGAEFRLLYGCRSRGDLAFADELRERIGDRLEIAVEEDGQRPDLPGAVAALAPDGELYVCGPIGLLDAVRRLWRDSGRPAANLRFETFGNTGRFAAEPFTVRIPRLGMAVQVPQNQTMLDALEAAGVAMISDCRRGECGLCTVDVLEVDGALDHRDVFFSDRQKDEGKRMCTCVSRAVQGGITIDTADRGV</sequence>
<dbReference type="Gene3D" id="3.10.20.30">
    <property type="match status" value="1"/>
</dbReference>
<organism evidence="3 4">
    <name type="scientific">Azospirillum thermophilum</name>
    <dbReference type="NCBI Taxonomy" id="2202148"/>
    <lineage>
        <taxon>Bacteria</taxon>
        <taxon>Pseudomonadati</taxon>
        <taxon>Pseudomonadota</taxon>
        <taxon>Alphaproteobacteria</taxon>
        <taxon>Rhodospirillales</taxon>
        <taxon>Azospirillaceae</taxon>
        <taxon>Azospirillum</taxon>
    </lineage>
</organism>
<dbReference type="PROSITE" id="PS00197">
    <property type="entry name" value="2FE2S_FER_1"/>
    <property type="match status" value="1"/>
</dbReference>
<keyword evidence="3" id="KW-0614">Plasmid</keyword>
<dbReference type="AlphaFoldDB" id="A0A2S2CYP5"/>
<accession>A0A2S2CYP5</accession>
<dbReference type="EMBL" id="CP029357">
    <property type="protein sequence ID" value="AWK89643.1"/>
    <property type="molecule type" value="Genomic_DNA"/>
</dbReference>
<dbReference type="GO" id="GO:0051537">
    <property type="term" value="F:2 iron, 2 sulfur cluster binding"/>
    <property type="evidence" value="ECO:0007669"/>
    <property type="project" value="InterPro"/>
</dbReference>
<dbReference type="KEGG" id="azz:DEW08_26980"/>
<proteinExistence type="predicted"/>
<evidence type="ECO:0000259" key="2">
    <source>
        <dbReference type="PROSITE" id="PS51384"/>
    </source>
</evidence>
<dbReference type="SUPFAM" id="SSF52343">
    <property type="entry name" value="Ferredoxin reductase-like, C-terminal NADP-linked domain"/>
    <property type="match status" value="1"/>
</dbReference>
<dbReference type="InterPro" id="IPR012675">
    <property type="entry name" value="Beta-grasp_dom_sf"/>
</dbReference>
<geneLocation type="plasmid" evidence="3 4">
    <name>unnamed2</name>
</geneLocation>
<dbReference type="InterPro" id="IPR006058">
    <property type="entry name" value="2Fe2S_fd_BS"/>
</dbReference>
<feature type="domain" description="FAD-binding FR-type" evidence="2">
    <location>
        <begin position="5"/>
        <end position="106"/>
    </location>
</feature>
<dbReference type="InterPro" id="IPR050415">
    <property type="entry name" value="MRET"/>
</dbReference>
<gene>
    <name evidence="3" type="ORF">DEW08_26980</name>
</gene>
<protein>
    <submittedName>
        <fullName evidence="3">Oxidoreductase</fullName>
    </submittedName>
</protein>
<dbReference type="InterPro" id="IPR036010">
    <property type="entry name" value="2Fe-2S_ferredoxin-like_sf"/>
</dbReference>
<feature type="domain" description="2Fe-2S ferredoxin-type" evidence="1">
    <location>
        <begin position="230"/>
        <end position="323"/>
    </location>
</feature>
<dbReference type="Pfam" id="PF00175">
    <property type="entry name" value="NAD_binding_1"/>
    <property type="match status" value="1"/>
</dbReference>
<dbReference type="PRINTS" id="PR00409">
    <property type="entry name" value="PHDIOXRDTASE"/>
</dbReference>
<dbReference type="GO" id="GO:0016491">
    <property type="term" value="F:oxidoreductase activity"/>
    <property type="evidence" value="ECO:0007669"/>
    <property type="project" value="InterPro"/>
</dbReference>
<dbReference type="PROSITE" id="PS51085">
    <property type="entry name" value="2FE2S_FER_2"/>
    <property type="match status" value="1"/>
</dbReference>
<evidence type="ECO:0000313" key="4">
    <source>
        <dbReference type="Proteomes" id="UP000245629"/>
    </source>
</evidence>
<keyword evidence="4" id="KW-1185">Reference proteome</keyword>
<dbReference type="OrthoDB" id="9792185at2"/>
<evidence type="ECO:0000259" key="1">
    <source>
        <dbReference type="PROSITE" id="PS51085"/>
    </source>
</evidence>
<reference evidence="4" key="1">
    <citation type="submission" date="2018-05" db="EMBL/GenBank/DDBJ databases">
        <title>Azospirillum thermophila sp. nov., a novel isolated from hot spring.</title>
        <authorList>
            <person name="Zhao Z."/>
        </authorList>
    </citation>
    <scope>NUCLEOTIDE SEQUENCE [LARGE SCALE GENOMIC DNA]</scope>
    <source>
        <strain evidence="4">CFH 70021</strain>
        <plasmid evidence="4">unnamed2</plasmid>
    </source>
</reference>
<evidence type="ECO:0000313" key="3">
    <source>
        <dbReference type="EMBL" id="AWK89643.1"/>
    </source>
</evidence>